<reference evidence="2" key="4">
    <citation type="submission" date="2025-09" db="UniProtKB">
        <authorList>
            <consortium name="Ensembl"/>
        </authorList>
    </citation>
    <scope>IDENTIFICATION</scope>
</reference>
<evidence type="ECO:0000313" key="3">
    <source>
        <dbReference type="Proteomes" id="UP000008144"/>
    </source>
</evidence>
<feature type="compositionally biased region" description="Polar residues" evidence="1">
    <location>
        <begin position="1"/>
        <end position="10"/>
    </location>
</feature>
<dbReference type="HOGENOM" id="CLU_3159681_0_0_1"/>
<dbReference type="Ensembl" id="ENSCINT00000034632.1">
    <property type="protein sequence ID" value="ENSCINP00000034285.1"/>
    <property type="gene ID" value="ENSCING00000023507.1"/>
</dbReference>
<dbReference type="AlphaFoldDB" id="H2XXA1"/>
<evidence type="ECO:0000256" key="1">
    <source>
        <dbReference type="SAM" id="MobiDB-lite"/>
    </source>
</evidence>
<reference evidence="2" key="2">
    <citation type="journal article" date="2008" name="Genome Biol.">
        <title>Improved genome assembly and evidence-based global gene model set for the chordate Ciona intestinalis: new insight into intron and operon populations.</title>
        <authorList>
            <person name="Satou Y."/>
            <person name="Mineta K."/>
            <person name="Ogasawara M."/>
            <person name="Sasakura Y."/>
            <person name="Shoguchi E."/>
            <person name="Ueno K."/>
            <person name="Yamada L."/>
            <person name="Matsumoto J."/>
            <person name="Wasserscheid J."/>
            <person name="Dewar K."/>
            <person name="Wiley G.B."/>
            <person name="Macmil S.L."/>
            <person name="Roe B.A."/>
            <person name="Zeller R.W."/>
            <person name="Hastings K.E."/>
            <person name="Lemaire P."/>
            <person name="Lindquist E."/>
            <person name="Endo T."/>
            <person name="Hotta K."/>
            <person name="Inaba K."/>
        </authorList>
    </citation>
    <scope>NUCLEOTIDE SEQUENCE [LARGE SCALE GENOMIC DNA]</scope>
    <source>
        <strain evidence="2">wild type</strain>
    </source>
</reference>
<sequence>MDRQASPATTKRNESPDTPDSVAVVAFDIQCNKPHSLSLKYKFEAVSM</sequence>
<dbReference type="InParanoid" id="H2XXA1"/>
<feature type="region of interest" description="Disordered" evidence="1">
    <location>
        <begin position="1"/>
        <end position="20"/>
    </location>
</feature>
<dbReference type="EMBL" id="EAAA01000855">
    <property type="status" value="NOT_ANNOTATED_CDS"/>
    <property type="molecule type" value="Genomic_DNA"/>
</dbReference>
<proteinExistence type="predicted"/>
<keyword evidence="3" id="KW-1185">Reference proteome</keyword>
<dbReference type="Proteomes" id="UP000008144">
    <property type="component" value="Chromosome 12"/>
</dbReference>
<organism evidence="2 3">
    <name type="scientific">Ciona intestinalis</name>
    <name type="common">Transparent sea squirt</name>
    <name type="synonym">Ascidia intestinalis</name>
    <dbReference type="NCBI Taxonomy" id="7719"/>
    <lineage>
        <taxon>Eukaryota</taxon>
        <taxon>Metazoa</taxon>
        <taxon>Chordata</taxon>
        <taxon>Tunicata</taxon>
        <taxon>Ascidiacea</taxon>
        <taxon>Phlebobranchia</taxon>
        <taxon>Cionidae</taxon>
        <taxon>Ciona</taxon>
    </lineage>
</organism>
<evidence type="ECO:0000313" key="2">
    <source>
        <dbReference type="Ensembl" id="ENSCINP00000034285.1"/>
    </source>
</evidence>
<protein>
    <submittedName>
        <fullName evidence="2">Uncharacterized protein</fullName>
    </submittedName>
</protein>
<name>H2XXA1_CIOIN</name>
<reference evidence="3" key="1">
    <citation type="journal article" date="2002" name="Science">
        <title>The draft genome of Ciona intestinalis: insights into chordate and vertebrate origins.</title>
        <authorList>
            <person name="Dehal P."/>
            <person name="Satou Y."/>
            <person name="Campbell R.K."/>
            <person name="Chapman J."/>
            <person name="Degnan B."/>
            <person name="De Tomaso A."/>
            <person name="Davidson B."/>
            <person name="Di Gregorio A."/>
            <person name="Gelpke M."/>
            <person name="Goodstein D.M."/>
            <person name="Harafuji N."/>
            <person name="Hastings K.E."/>
            <person name="Ho I."/>
            <person name="Hotta K."/>
            <person name="Huang W."/>
            <person name="Kawashima T."/>
            <person name="Lemaire P."/>
            <person name="Martinez D."/>
            <person name="Meinertzhagen I.A."/>
            <person name="Necula S."/>
            <person name="Nonaka M."/>
            <person name="Putnam N."/>
            <person name="Rash S."/>
            <person name="Saiga H."/>
            <person name="Satake M."/>
            <person name="Terry A."/>
            <person name="Yamada L."/>
            <person name="Wang H.G."/>
            <person name="Awazu S."/>
            <person name="Azumi K."/>
            <person name="Boore J."/>
            <person name="Branno M."/>
            <person name="Chin-Bow S."/>
            <person name="DeSantis R."/>
            <person name="Doyle S."/>
            <person name="Francino P."/>
            <person name="Keys D.N."/>
            <person name="Haga S."/>
            <person name="Hayashi H."/>
            <person name="Hino K."/>
            <person name="Imai K.S."/>
            <person name="Inaba K."/>
            <person name="Kano S."/>
            <person name="Kobayashi K."/>
            <person name="Kobayashi M."/>
            <person name="Lee B.I."/>
            <person name="Makabe K.W."/>
            <person name="Manohar C."/>
            <person name="Matassi G."/>
            <person name="Medina M."/>
            <person name="Mochizuki Y."/>
            <person name="Mount S."/>
            <person name="Morishita T."/>
            <person name="Miura S."/>
            <person name="Nakayama A."/>
            <person name="Nishizaka S."/>
            <person name="Nomoto H."/>
            <person name="Ohta F."/>
            <person name="Oishi K."/>
            <person name="Rigoutsos I."/>
            <person name="Sano M."/>
            <person name="Sasaki A."/>
            <person name="Sasakura Y."/>
            <person name="Shoguchi E."/>
            <person name="Shin-i T."/>
            <person name="Spagnuolo A."/>
            <person name="Stainier D."/>
            <person name="Suzuki M.M."/>
            <person name="Tassy O."/>
            <person name="Takatori N."/>
            <person name="Tokuoka M."/>
            <person name="Yagi K."/>
            <person name="Yoshizaki F."/>
            <person name="Wada S."/>
            <person name="Zhang C."/>
            <person name="Hyatt P.D."/>
            <person name="Larimer F."/>
            <person name="Detter C."/>
            <person name="Doggett N."/>
            <person name="Glavina T."/>
            <person name="Hawkins T."/>
            <person name="Richardson P."/>
            <person name="Lucas S."/>
            <person name="Kohara Y."/>
            <person name="Levine M."/>
            <person name="Satoh N."/>
            <person name="Rokhsar D.S."/>
        </authorList>
    </citation>
    <scope>NUCLEOTIDE SEQUENCE [LARGE SCALE GENOMIC DNA]</scope>
</reference>
<accession>H2XXA1</accession>
<reference evidence="2" key="3">
    <citation type="submission" date="2025-08" db="UniProtKB">
        <authorList>
            <consortium name="Ensembl"/>
        </authorList>
    </citation>
    <scope>IDENTIFICATION</scope>
</reference>